<proteinExistence type="predicted"/>
<keyword evidence="2" id="KW-1185">Reference proteome</keyword>
<evidence type="ECO:0000313" key="2">
    <source>
        <dbReference type="Proteomes" id="UP001144978"/>
    </source>
</evidence>
<gene>
    <name evidence="1" type="ORF">NUW54_g2935</name>
</gene>
<organism evidence="1 2">
    <name type="scientific">Trametes sanguinea</name>
    <dbReference type="NCBI Taxonomy" id="158606"/>
    <lineage>
        <taxon>Eukaryota</taxon>
        <taxon>Fungi</taxon>
        <taxon>Dikarya</taxon>
        <taxon>Basidiomycota</taxon>
        <taxon>Agaricomycotina</taxon>
        <taxon>Agaricomycetes</taxon>
        <taxon>Polyporales</taxon>
        <taxon>Polyporaceae</taxon>
        <taxon>Trametes</taxon>
    </lineage>
</organism>
<name>A0ACC1Q4R0_9APHY</name>
<protein>
    <submittedName>
        <fullName evidence="1">Uncharacterized protein</fullName>
    </submittedName>
</protein>
<dbReference type="EMBL" id="JANSHE010000586">
    <property type="protein sequence ID" value="KAJ3009026.1"/>
    <property type="molecule type" value="Genomic_DNA"/>
</dbReference>
<dbReference type="Proteomes" id="UP001144978">
    <property type="component" value="Unassembled WGS sequence"/>
</dbReference>
<sequence>MRKPDPPFPSFTLAMSQWNDSMRLPSYRESLVVRYHPYPRKERKPAERFMVSSLSATRRQPSSSELQDKQTVDYRYNGATQNPENPGEAATPPDASGAIDATDAIDEVASNLDRALNRGVEEGEEGLKPKRRRSLTSLIIDLAIAVIGSYRSSRVGKKRLSVAKDE</sequence>
<accession>A0ACC1Q4R0</accession>
<evidence type="ECO:0000313" key="1">
    <source>
        <dbReference type="EMBL" id="KAJ3009026.1"/>
    </source>
</evidence>
<reference evidence="1" key="1">
    <citation type="submission" date="2022-08" db="EMBL/GenBank/DDBJ databases">
        <title>Genome Sequence of Pycnoporus sanguineus.</title>
        <authorList>
            <person name="Buettner E."/>
        </authorList>
    </citation>
    <scope>NUCLEOTIDE SEQUENCE</scope>
    <source>
        <strain evidence="1">CG-C14</strain>
    </source>
</reference>
<comment type="caution">
    <text evidence="1">The sequence shown here is derived from an EMBL/GenBank/DDBJ whole genome shotgun (WGS) entry which is preliminary data.</text>
</comment>